<dbReference type="EMBL" id="JAEFBJ010000004">
    <property type="protein sequence ID" value="KAG7623449.1"/>
    <property type="molecule type" value="Genomic_DNA"/>
</dbReference>
<keyword evidence="2" id="KW-1185">Reference proteome</keyword>
<comment type="caution">
    <text evidence="1">The sequence shown here is derived from an EMBL/GenBank/DDBJ whole genome shotgun (WGS) entry which is preliminary data.</text>
</comment>
<organism evidence="1 2">
    <name type="scientific">Arabidopsis suecica</name>
    <name type="common">Swedish thale-cress</name>
    <name type="synonym">Cardaminopsis suecica</name>
    <dbReference type="NCBI Taxonomy" id="45249"/>
    <lineage>
        <taxon>Eukaryota</taxon>
        <taxon>Viridiplantae</taxon>
        <taxon>Streptophyta</taxon>
        <taxon>Embryophyta</taxon>
        <taxon>Tracheophyta</taxon>
        <taxon>Spermatophyta</taxon>
        <taxon>Magnoliopsida</taxon>
        <taxon>eudicotyledons</taxon>
        <taxon>Gunneridae</taxon>
        <taxon>Pentapetalae</taxon>
        <taxon>rosids</taxon>
        <taxon>malvids</taxon>
        <taxon>Brassicales</taxon>
        <taxon>Brassicaceae</taxon>
        <taxon>Camelineae</taxon>
        <taxon>Arabidopsis</taxon>
    </lineage>
</organism>
<gene>
    <name evidence="1" type="ORF">ISN44_As04g041440</name>
</gene>
<accession>A0A8T2EJA5</accession>
<protein>
    <submittedName>
        <fullName evidence="1">Uncharacterized protein</fullName>
    </submittedName>
</protein>
<dbReference type="Proteomes" id="UP000694251">
    <property type="component" value="Chromosome 4"/>
</dbReference>
<evidence type="ECO:0000313" key="1">
    <source>
        <dbReference type="EMBL" id="KAG7623449.1"/>
    </source>
</evidence>
<dbReference type="OrthoDB" id="1107334at2759"/>
<proteinExistence type="predicted"/>
<sequence>MINQMEKICFSEDSGVTFSETEIEAAEQLVQLSEEDTLSCSSGIGCSVSTGYDGCDGKGSEGNNTNIQDDVVSSKVRDHMAEEAQNDGVWRIKNVTNGQSFLKAMMETRTGIHKKKKFRSLESIYRATNEMTRD</sequence>
<name>A0A8T2EJA5_ARASU</name>
<evidence type="ECO:0000313" key="2">
    <source>
        <dbReference type="Proteomes" id="UP000694251"/>
    </source>
</evidence>
<reference evidence="1 2" key="1">
    <citation type="submission" date="2020-12" db="EMBL/GenBank/DDBJ databases">
        <title>Concerted genomic and epigenomic changes stabilize Arabidopsis allopolyploids.</title>
        <authorList>
            <person name="Chen Z."/>
        </authorList>
    </citation>
    <scope>NUCLEOTIDE SEQUENCE [LARGE SCALE GENOMIC DNA]</scope>
    <source>
        <strain evidence="1">As9502</strain>
        <tissue evidence="1">Leaf</tissue>
    </source>
</reference>
<dbReference type="AlphaFoldDB" id="A0A8T2EJA5"/>